<accession>A0ABY3DNQ0</accession>
<dbReference type="EMBL" id="VMBP01000005">
    <property type="protein sequence ID" value="TSJ60886.1"/>
    <property type="molecule type" value="Genomic_DNA"/>
</dbReference>
<reference evidence="2 3" key="1">
    <citation type="submission" date="2019-07" db="EMBL/GenBank/DDBJ databases">
        <authorList>
            <person name="Grouzdev D.S."/>
        </authorList>
    </citation>
    <scope>NUCLEOTIDE SEQUENCE [LARGE SCALE GENOMIC DNA]</scope>
    <source>
        <strain evidence="2 3">3C</strain>
    </source>
</reference>
<keyword evidence="2" id="KW-0808">Transferase</keyword>
<organism evidence="2 3">
    <name type="scientific">Ancylobacter moscoviensis</name>
    <dbReference type="NCBI Taxonomy" id="2597768"/>
    <lineage>
        <taxon>Bacteria</taxon>
        <taxon>Pseudomonadati</taxon>
        <taxon>Pseudomonadota</taxon>
        <taxon>Alphaproteobacteria</taxon>
        <taxon>Hyphomicrobiales</taxon>
        <taxon>Xanthobacteraceae</taxon>
        <taxon>Ancylobacter</taxon>
    </lineage>
</organism>
<dbReference type="InterPro" id="IPR007345">
    <property type="entry name" value="Polysacch_pyruvyl_Trfase"/>
</dbReference>
<feature type="domain" description="Polysaccharide pyruvyl transferase" evidence="1">
    <location>
        <begin position="92"/>
        <end position="204"/>
    </location>
</feature>
<evidence type="ECO:0000313" key="2">
    <source>
        <dbReference type="EMBL" id="TSJ60886.1"/>
    </source>
</evidence>
<proteinExistence type="predicted"/>
<name>A0ABY3DNQ0_9HYPH</name>
<evidence type="ECO:0000313" key="3">
    <source>
        <dbReference type="Proteomes" id="UP000315321"/>
    </source>
</evidence>
<keyword evidence="3" id="KW-1185">Reference proteome</keyword>
<protein>
    <submittedName>
        <fullName evidence="2">Polysaccharide pyruvyl transferase family protein</fullName>
    </submittedName>
</protein>
<evidence type="ECO:0000259" key="1">
    <source>
        <dbReference type="Pfam" id="PF04230"/>
    </source>
</evidence>
<gene>
    <name evidence="2" type="ORF">FO470_15085</name>
</gene>
<sequence>MPISSRRHFVGETSPVPIYLKQFTKFPNAGDVASGHIVSQLLNTTPILAGEDSLDRPNLIAIGSILHWADSHSVVWGSGFISSGVGLRSAPSQVVAVRGHLTRERLLQMGVDTPARFGDPGILISDFFKPAEVARRGVGIIPHYVDAEHPFVTQALEHGATRIDPLSPLDRYLAVLSSCEIILSSSLHGVIFAHAYGIPAAWIRLSGRVIGDGFKFRDYYSSIGIGPEGIPDLTGDDPYERAVDSAGVPRSEIDRDELRSALLAAAARLEG</sequence>
<dbReference type="Proteomes" id="UP000315321">
    <property type="component" value="Unassembled WGS sequence"/>
</dbReference>
<dbReference type="GO" id="GO:0016740">
    <property type="term" value="F:transferase activity"/>
    <property type="evidence" value="ECO:0007669"/>
    <property type="project" value="UniProtKB-KW"/>
</dbReference>
<comment type="caution">
    <text evidence="2">The sequence shown here is derived from an EMBL/GenBank/DDBJ whole genome shotgun (WGS) entry which is preliminary data.</text>
</comment>
<dbReference type="Pfam" id="PF04230">
    <property type="entry name" value="PS_pyruv_trans"/>
    <property type="match status" value="1"/>
</dbReference>